<dbReference type="Proteomes" id="UP000176997">
    <property type="component" value="Unassembled WGS sequence"/>
</dbReference>
<reference evidence="1 2" key="1">
    <citation type="journal article" date="2016" name="Nat. Commun.">
        <title>Thousands of microbial genomes shed light on interconnected biogeochemical processes in an aquifer system.</title>
        <authorList>
            <person name="Anantharaman K."/>
            <person name="Brown C.T."/>
            <person name="Hug L.A."/>
            <person name="Sharon I."/>
            <person name="Castelle C.J."/>
            <person name="Probst A.J."/>
            <person name="Thomas B.C."/>
            <person name="Singh A."/>
            <person name="Wilkins M.J."/>
            <person name="Karaoz U."/>
            <person name="Brodie E.L."/>
            <person name="Williams K.H."/>
            <person name="Hubbard S.S."/>
            <person name="Banfield J.F."/>
        </authorList>
    </citation>
    <scope>NUCLEOTIDE SEQUENCE [LARGE SCALE GENOMIC DNA]</scope>
</reference>
<sequence>MYVVAPHIPSATPSDIRGFVITNDSMPATIPVIIDSGGIRNILMQTANTAVFFIAILQCKETEFRYNYTPKNKSCQYFANVLI</sequence>
<protein>
    <submittedName>
        <fullName evidence="1">Uncharacterized protein</fullName>
    </submittedName>
</protein>
<dbReference type="EMBL" id="MHUS01000002">
    <property type="protein sequence ID" value="OHA82250.1"/>
    <property type="molecule type" value="Genomic_DNA"/>
</dbReference>
<proteinExistence type="predicted"/>
<comment type="caution">
    <text evidence="1">The sequence shown here is derived from an EMBL/GenBank/DDBJ whole genome shotgun (WGS) entry which is preliminary data.</text>
</comment>
<evidence type="ECO:0000313" key="2">
    <source>
        <dbReference type="Proteomes" id="UP000176997"/>
    </source>
</evidence>
<dbReference type="STRING" id="1802723.A2675_00350"/>
<name>A0A1G2SB38_9BACT</name>
<dbReference type="AlphaFoldDB" id="A0A1G2SB38"/>
<evidence type="ECO:0000313" key="1">
    <source>
        <dbReference type="EMBL" id="OHA82250.1"/>
    </source>
</evidence>
<accession>A0A1G2SB38</accession>
<gene>
    <name evidence="1" type="ORF">A2675_00350</name>
</gene>
<organism evidence="1 2">
    <name type="scientific">Candidatus Yonathbacteria bacterium RIFCSPHIGHO2_01_FULL_51_10</name>
    <dbReference type="NCBI Taxonomy" id="1802723"/>
    <lineage>
        <taxon>Bacteria</taxon>
        <taxon>Candidatus Yonathiibacteriota</taxon>
    </lineage>
</organism>